<dbReference type="Proteomes" id="UP001620339">
    <property type="component" value="Unassembled WGS sequence"/>
</dbReference>
<keyword evidence="5 7" id="KW-0472">Membrane</keyword>
<evidence type="ECO:0000256" key="2">
    <source>
        <dbReference type="ARBA" id="ARBA00022618"/>
    </source>
</evidence>
<name>A0ABW8JDN6_9GAMM</name>
<dbReference type="EMBL" id="JADIKK010000007">
    <property type="protein sequence ID" value="MFK2875600.1"/>
    <property type="molecule type" value="Genomic_DNA"/>
</dbReference>
<evidence type="ECO:0000256" key="8">
    <source>
        <dbReference type="SAM" id="MobiDB-lite"/>
    </source>
</evidence>
<comment type="subunit">
    <text evidence="7">Part of a complex composed of FtsB, FtsL and FtsQ.</text>
</comment>
<keyword evidence="7" id="KW-0175">Coiled coil</keyword>
<dbReference type="InterPro" id="IPR023081">
    <property type="entry name" value="Cell_div_FtsB"/>
</dbReference>
<dbReference type="EMBL" id="JADIKK010000008">
    <property type="protein sequence ID" value="MFK2879619.1"/>
    <property type="molecule type" value="Genomic_DNA"/>
</dbReference>
<evidence type="ECO:0000313" key="11">
    <source>
        <dbReference type="EMBL" id="MFK2879619.1"/>
    </source>
</evidence>
<keyword evidence="3 7" id="KW-0812">Transmembrane</keyword>
<comment type="similarity">
    <text evidence="7">Belongs to the FtsB family.</text>
</comment>
<evidence type="ECO:0000313" key="10">
    <source>
        <dbReference type="EMBL" id="MFK2876053.1"/>
    </source>
</evidence>
<feature type="topological domain" description="Periplasmic" evidence="7">
    <location>
        <begin position="23"/>
        <end position="117"/>
    </location>
</feature>
<evidence type="ECO:0000256" key="3">
    <source>
        <dbReference type="ARBA" id="ARBA00022692"/>
    </source>
</evidence>
<evidence type="ECO:0000256" key="7">
    <source>
        <dbReference type="HAMAP-Rule" id="MF_00599"/>
    </source>
</evidence>
<comment type="subcellular location">
    <subcellularLocation>
        <location evidence="7">Cell inner membrane</location>
        <topology evidence="7">Single-pass type II membrane protein</topology>
    </subcellularLocation>
    <text evidence="7">Localizes to the division septum.</text>
</comment>
<dbReference type="GO" id="GO:0051301">
    <property type="term" value="P:cell division"/>
    <property type="evidence" value="ECO:0007669"/>
    <property type="project" value="UniProtKB-KW"/>
</dbReference>
<feature type="region of interest" description="Disordered" evidence="8">
    <location>
        <begin position="91"/>
        <end position="117"/>
    </location>
</feature>
<evidence type="ECO:0000256" key="6">
    <source>
        <dbReference type="ARBA" id="ARBA00023306"/>
    </source>
</evidence>
<dbReference type="PANTHER" id="PTHR37485">
    <property type="entry name" value="CELL DIVISION PROTEIN FTSB"/>
    <property type="match status" value="1"/>
</dbReference>
<feature type="compositionally biased region" description="Low complexity" evidence="8">
    <location>
        <begin position="107"/>
        <end position="117"/>
    </location>
</feature>
<keyword evidence="6 7" id="KW-0131">Cell cycle</keyword>
<evidence type="ECO:0000256" key="4">
    <source>
        <dbReference type="ARBA" id="ARBA00022989"/>
    </source>
</evidence>
<evidence type="ECO:0000256" key="5">
    <source>
        <dbReference type="ARBA" id="ARBA00023136"/>
    </source>
</evidence>
<evidence type="ECO:0000256" key="1">
    <source>
        <dbReference type="ARBA" id="ARBA00022475"/>
    </source>
</evidence>
<protein>
    <recommendedName>
        <fullName evidence="7">Cell division protein FtsB</fullName>
    </recommendedName>
</protein>
<comment type="caution">
    <text evidence="11">The sequence shown here is derived from an EMBL/GenBank/DDBJ whole genome shotgun (WGS) entry which is preliminary data.</text>
</comment>
<dbReference type="NCBIfam" id="NF002058">
    <property type="entry name" value="PRK00888.1"/>
    <property type="match status" value="1"/>
</dbReference>
<dbReference type="InterPro" id="IPR007060">
    <property type="entry name" value="FtsL/DivIC"/>
</dbReference>
<feature type="coiled-coil region" evidence="7">
    <location>
        <begin position="30"/>
        <end position="57"/>
    </location>
</feature>
<dbReference type="HAMAP" id="MF_00599">
    <property type="entry name" value="FtsB"/>
    <property type="match status" value="1"/>
</dbReference>
<comment type="function">
    <text evidence="7">Essential cell division protein. May link together the upstream cell division proteins, which are predominantly cytoplasmic, with the downstream cell division proteins, which are predominantly periplasmic.</text>
</comment>
<reference evidence="11 12" key="1">
    <citation type="submission" date="2020-10" db="EMBL/GenBank/DDBJ databases">
        <title>Phylogeny of dyella-like bacteria.</title>
        <authorList>
            <person name="Fu J."/>
        </authorList>
    </citation>
    <scope>NUCLEOTIDE SEQUENCE [LARGE SCALE GENOMIC DNA]</scope>
    <source>
        <strain evidence="11 12">KACC 19113</strain>
    </source>
</reference>
<accession>A0ABW8JDN6</accession>
<keyword evidence="12" id="KW-1185">Reference proteome</keyword>
<dbReference type="EMBL" id="JADIKK010000008">
    <property type="protein sequence ID" value="MFK2876053.1"/>
    <property type="molecule type" value="Genomic_DNA"/>
</dbReference>
<evidence type="ECO:0000313" key="12">
    <source>
        <dbReference type="Proteomes" id="UP001620339"/>
    </source>
</evidence>
<sequence>MLRWVALVLVLLLIGLQMKLWSAQGGVHEVDALRVAIKKQTDENGRLQQRNQALAADVADLKNGNQAIEARARTGLGLIKPGEVFYQVDSQPAGASSSLPLPPPARPAGAAAGGVVK</sequence>
<dbReference type="PANTHER" id="PTHR37485:SF1">
    <property type="entry name" value="CELL DIVISION PROTEIN FTSB"/>
    <property type="match status" value="1"/>
</dbReference>
<proteinExistence type="inferred from homology"/>
<keyword evidence="1 7" id="KW-1003">Cell membrane</keyword>
<keyword evidence="4 7" id="KW-1133">Transmembrane helix</keyword>
<keyword evidence="7" id="KW-0997">Cell inner membrane</keyword>
<dbReference type="RefSeq" id="WP_192157720.1">
    <property type="nucleotide sequence ID" value="NZ_JADIKK010000007.1"/>
</dbReference>
<gene>
    <name evidence="7 11" type="primary">ftsB</name>
    <name evidence="9" type="ORF">ISP25_00690</name>
    <name evidence="10" type="ORF">ISP25_03050</name>
    <name evidence="11" type="ORF">ISP25_21310</name>
</gene>
<keyword evidence="2 7" id="KW-0132">Cell division</keyword>
<feature type="topological domain" description="Cytoplasmic" evidence="7">
    <location>
        <begin position="1"/>
        <end position="4"/>
    </location>
</feature>
<dbReference type="Pfam" id="PF04977">
    <property type="entry name" value="DivIC"/>
    <property type="match status" value="1"/>
</dbReference>
<organism evidence="11 12">
    <name type="scientific">Rhodanobacter hydrolyticus</name>
    <dbReference type="NCBI Taxonomy" id="2250595"/>
    <lineage>
        <taxon>Bacteria</taxon>
        <taxon>Pseudomonadati</taxon>
        <taxon>Pseudomonadota</taxon>
        <taxon>Gammaproteobacteria</taxon>
        <taxon>Lysobacterales</taxon>
        <taxon>Rhodanobacteraceae</taxon>
        <taxon>Rhodanobacter</taxon>
    </lineage>
</organism>
<evidence type="ECO:0000313" key="9">
    <source>
        <dbReference type="EMBL" id="MFK2875600.1"/>
    </source>
</evidence>